<keyword evidence="5 6" id="KW-0694">RNA-binding</keyword>
<dbReference type="OMA" id="DACVANI"/>
<dbReference type="EC" id="2.1.1.-" evidence="7"/>
<reference evidence="10" key="1">
    <citation type="journal article" date="2016" name="Nature">
        <title>The genome of the seagrass Zostera marina reveals angiosperm adaptation to the sea.</title>
        <authorList>
            <person name="Olsen J.L."/>
            <person name="Rouze P."/>
            <person name="Verhelst B."/>
            <person name="Lin Y.-C."/>
            <person name="Bayer T."/>
            <person name="Collen J."/>
            <person name="Dattolo E."/>
            <person name="De Paoli E."/>
            <person name="Dittami S."/>
            <person name="Maumus F."/>
            <person name="Michel G."/>
            <person name="Kersting A."/>
            <person name="Lauritano C."/>
            <person name="Lohaus R."/>
            <person name="Toepel M."/>
            <person name="Tonon T."/>
            <person name="Vanneste K."/>
            <person name="Amirebrahimi M."/>
            <person name="Brakel J."/>
            <person name="Bostroem C."/>
            <person name="Chovatia M."/>
            <person name="Grimwood J."/>
            <person name="Jenkins J.W."/>
            <person name="Jueterbock A."/>
            <person name="Mraz A."/>
            <person name="Stam W.T."/>
            <person name="Tice H."/>
            <person name="Bornberg-Bauer E."/>
            <person name="Green P.J."/>
            <person name="Pearson G.A."/>
            <person name="Procaccini G."/>
            <person name="Duarte C.M."/>
            <person name="Schmutz J."/>
            <person name="Reusch T.B.H."/>
            <person name="Van de Peer Y."/>
        </authorList>
    </citation>
    <scope>NUCLEOTIDE SEQUENCE [LARGE SCALE GENOMIC DNA]</scope>
    <source>
        <strain evidence="10">cv. Finnish</strain>
    </source>
</reference>
<name>A0A0K9PGC6_ZOSMR</name>
<dbReference type="STRING" id="29655.A0A0K9PGC6"/>
<dbReference type="InterPro" id="IPR020598">
    <property type="entry name" value="rRNA_Ade_methylase_Trfase_N"/>
</dbReference>
<dbReference type="EMBL" id="LFYR01000915">
    <property type="protein sequence ID" value="KMZ67297.1"/>
    <property type="molecule type" value="Genomic_DNA"/>
</dbReference>
<sequence length="330" mass="37217">MSAVHRRKLFILLRSQNPILIAAIRWFGTLPEIPSTEDNYLHKAIYLHKSRGQHILTNPRVLDSIVKSAEIRPTDTVLEIGPGTGNLTVKLLESARSVIAVEIDPRMVEILHQRVEKLGLLDRLTVIKQDVMKTKLPDFDLCVSNIPYKISSPLISTLLYAPHHSFRSATLLLQKEFAKRLFSNPGDPSFSRLSINVSLVSTVTLIQDVSKHNFAPVPKVDSSVVCIRPHLKLPMVDLNEWYAFTLLCFGTKNKTLGAIFRQKKKVVNLLGNFRMSSAELGETGLFKEKIIGILKTSGFEERRPSKLSCDELLELLLLFNTEGIYFKCQS</sequence>
<dbReference type="SUPFAM" id="SSF53335">
    <property type="entry name" value="S-adenosyl-L-methionine-dependent methyltransferases"/>
    <property type="match status" value="1"/>
</dbReference>
<comment type="caution">
    <text evidence="9">The sequence shown here is derived from an EMBL/GenBank/DDBJ whole genome shotgun (WGS) entry which is preliminary data.</text>
</comment>
<dbReference type="AlphaFoldDB" id="A0A0K9PGC6"/>
<dbReference type="InterPro" id="IPR001737">
    <property type="entry name" value="KsgA/Erm"/>
</dbReference>
<dbReference type="InterPro" id="IPR029063">
    <property type="entry name" value="SAM-dependent_MTases_sf"/>
</dbReference>
<dbReference type="InterPro" id="IPR020596">
    <property type="entry name" value="rRNA_Ade_Mease_Trfase_CS"/>
</dbReference>
<organism evidence="9 10">
    <name type="scientific">Zostera marina</name>
    <name type="common">Eelgrass</name>
    <dbReference type="NCBI Taxonomy" id="29655"/>
    <lineage>
        <taxon>Eukaryota</taxon>
        <taxon>Viridiplantae</taxon>
        <taxon>Streptophyta</taxon>
        <taxon>Embryophyta</taxon>
        <taxon>Tracheophyta</taxon>
        <taxon>Spermatophyta</taxon>
        <taxon>Magnoliopsida</taxon>
        <taxon>Liliopsida</taxon>
        <taxon>Zosteraceae</taxon>
        <taxon>Zostera</taxon>
    </lineage>
</organism>
<feature type="binding site" evidence="6">
    <location>
        <position position="56"/>
    </location>
    <ligand>
        <name>S-adenosyl-L-methionine</name>
        <dbReference type="ChEBI" id="CHEBI:59789"/>
    </ligand>
</feature>
<feature type="domain" description="Ribosomal RNA adenine methylase transferase N-terminal" evidence="8">
    <location>
        <begin position="61"/>
        <end position="231"/>
    </location>
</feature>
<dbReference type="SMART" id="SM00650">
    <property type="entry name" value="rADc"/>
    <property type="match status" value="1"/>
</dbReference>
<dbReference type="InterPro" id="IPR011530">
    <property type="entry name" value="rRNA_adenine_dimethylase"/>
</dbReference>
<dbReference type="Proteomes" id="UP000036987">
    <property type="component" value="Unassembled WGS sequence"/>
</dbReference>
<dbReference type="GO" id="GO:0031167">
    <property type="term" value="P:rRNA methylation"/>
    <property type="evidence" value="ECO:0000318"/>
    <property type="project" value="GO_Central"/>
</dbReference>
<dbReference type="OrthoDB" id="74991at2759"/>
<feature type="binding site" evidence="6">
    <location>
        <position position="145"/>
    </location>
    <ligand>
        <name>S-adenosyl-L-methionine</name>
        <dbReference type="ChEBI" id="CHEBI:59789"/>
    </ligand>
</feature>
<evidence type="ECO:0000313" key="10">
    <source>
        <dbReference type="Proteomes" id="UP000036987"/>
    </source>
</evidence>
<keyword evidence="4 6" id="KW-0949">S-adenosyl-L-methionine</keyword>
<evidence type="ECO:0000256" key="6">
    <source>
        <dbReference type="PROSITE-ProRule" id="PRU01026"/>
    </source>
</evidence>
<dbReference type="FunFam" id="3.40.50.150:FF:000081">
    <property type="entry name" value="rRNA adenine N(6)-methyltransferase"/>
    <property type="match status" value="1"/>
</dbReference>
<proteinExistence type="inferred from homology"/>
<evidence type="ECO:0000256" key="2">
    <source>
        <dbReference type="ARBA" id="ARBA00022603"/>
    </source>
</evidence>
<protein>
    <recommendedName>
        <fullName evidence="7">rRNA adenine N(6)-methyltransferase</fullName>
        <ecNumber evidence="7">2.1.1.-</ecNumber>
    </recommendedName>
</protein>
<evidence type="ECO:0000256" key="7">
    <source>
        <dbReference type="RuleBase" id="RU362106"/>
    </source>
</evidence>
<accession>A0A0K9PGC6</accession>
<dbReference type="GO" id="GO:0005739">
    <property type="term" value="C:mitochondrion"/>
    <property type="evidence" value="ECO:0000318"/>
    <property type="project" value="GO_Central"/>
</dbReference>
<feature type="binding site" evidence="6">
    <location>
        <position position="81"/>
    </location>
    <ligand>
        <name>S-adenosyl-L-methionine</name>
        <dbReference type="ChEBI" id="CHEBI:59789"/>
    </ligand>
</feature>
<feature type="binding site" evidence="6">
    <location>
        <position position="54"/>
    </location>
    <ligand>
        <name>S-adenosyl-L-methionine</name>
        <dbReference type="ChEBI" id="CHEBI:59789"/>
    </ligand>
</feature>
<dbReference type="NCBIfam" id="TIGR00755">
    <property type="entry name" value="ksgA"/>
    <property type="match status" value="1"/>
</dbReference>
<keyword evidence="10" id="KW-1185">Reference proteome</keyword>
<dbReference type="PROSITE" id="PS51689">
    <property type="entry name" value="SAM_RNA_A_N6_MT"/>
    <property type="match status" value="1"/>
</dbReference>
<dbReference type="PANTHER" id="PTHR11727">
    <property type="entry name" value="DIMETHYLADENOSINE TRANSFERASE"/>
    <property type="match status" value="1"/>
</dbReference>
<dbReference type="Gene3D" id="3.40.50.150">
    <property type="entry name" value="Vaccinia Virus protein VP39"/>
    <property type="match status" value="1"/>
</dbReference>
<evidence type="ECO:0000256" key="4">
    <source>
        <dbReference type="ARBA" id="ARBA00022691"/>
    </source>
</evidence>
<keyword evidence="1 7" id="KW-0698">rRNA processing</keyword>
<dbReference type="Pfam" id="PF00398">
    <property type="entry name" value="RrnaAD"/>
    <property type="match status" value="1"/>
</dbReference>
<keyword evidence="2 6" id="KW-0489">Methyltransferase</keyword>
<gene>
    <name evidence="9" type="ORF">ZOSMA_26G00460</name>
</gene>
<dbReference type="GO" id="GO:0003723">
    <property type="term" value="F:RNA binding"/>
    <property type="evidence" value="ECO:0007669"/>
    <property type="project" value="UniProtKB-UniRule"/>
</dbReference>
<evidence type="ECO:0000256" key="3">
    <source>
        <dbReference type="ARBA" id="ARBA00022679"/>
    </source>
</evidence>
<keyword evidence="3 6" id="KW-0808">Transferase</keyword>
<evidence type="ECO:0000256" key="5">
    <source>
        <dbReference type="ARBA" id="ARBA00022884"/>
    </source>
</evidence>
<feature type="binding site" evidence="6">
    <location>
        <position position="102"/>
    </location>
    <ligand>
        <name>S-adenosyl-L-methionine</name>
        <dbReference type="ChEBI" id="CHEBI:59789"/>
    </ligand>
</feature>
<evidence type="ECO:0000256" key="1">
    <source>
        <dbReference type="ARBA" id="ARBA00022552"/>
    </source>
</evidence>
<evidence type="ECO:0000313" key="9">
    <source>
        <dbReference type="EMBL" id="KMZ67297.1"/>
    </source>
</evidence>
<dbReference type="PROSITE" id="PS01131">
    <property type="entry name" value="RRNA_A_DIMETH"/>
    <property type="match status" value="1"/>
</dbReference>
<dbReference type="PANTHER" id="PTHR11727:SF12">
    <property type="entry name" value="RIBOSOMAL RNA SMALL SUBUNIT METHYLTRANSFERASE, MITOCHONDRIAL"/>
    <property type="match status" value="1"/>
</dbReference>
<dbReference type="CDD" id="cd02440">
    <property type="entry name" value="AdoMet_MTases"/>
    <property type="match status" value="1"/>
</dbReference>
<feature type="binding site" evidence="6">
    <location>
        <position position="130"/>
    </location>
    <ligand>
        <name>S-adenosyl-L-methionine</name>
        <dbReference type="ChEBI" id="CHEBI:59789"/>
    </ligand>
</feature>
<comment type="similarity">
    <text evidence="6 7">Belongs to the class I-like SAM-binding methyltransferase superfamily. rRNA adenine N(6)-methyltransferase family.</text>
</comment>
<dbReference type="GO" id="GO:0000179">
    <property type="term" value="F:rRNA (adenine-N6,N6-)-dimethyltransferase activity"/>
    <property type="evidence" value="ECO:0000318"/>
    <property type="project" value="GO_Central"/>
</dbReference>
<evidence type="ECO:0000259" key="8">
    <source>
        <dbReference type="SMART" id="SM00650"/>
    </source>
</evidence>
<dbReference type="Gene3D" id="1.10.8.480">
    <property type="match status" value="1"/>
</dbReference>